<keyword evidence="1" id="KW-0472">Membrane</keyword>
<feature type="transmembrane region" description="Helical" evidence="1">
    <location>
        <begin position="12"/>
        <end position="34"/>
    </location>
</feature>
<keyword evidence="1" id="KW-1133">Transmembrane helix</keyword>
<evidence type="ECO:0000313" key="2">
    <source>
        <dbReference type="EMBL" id="OGE79907.1"/>
    </source>
</evidence>
<dbReference type="EMBL" id="MFEJ01000024">
    <property type="protein sequence ID" value="OGE79907.1"/>
    <property type="molecule type" value="Genomic_DNA"/>
</dbReference>
<protein>
    <submittedName>
        <fullName evidence="2">Uncharacterized protein</fullName>
    </submittedName>
</protein>
<dbReference type="AlphaFoldDB" id="A0A1F5NQE2"/>
<accession>A0A1F5NQE2</accession>
<keyword evidence="1" id="KW-0812">Transmembrane</keyword>
<gene>
    <name evidence="2" type="ORF">A2660_00430</name>
</gene>
<proteinExistence type="predicted"/>
<name>A0A1F5NQE2_9BACT</name>
<comment type="caution">
    <text evidence="2">The sequence shown here is derived from an EMBL/GenBank/DDBJ whole genome shotgun (WGS) entry which is preliminary data.</text>
</comment>
<evidence type="ECO:0000256" key="1">
    <source>
        <dbReference type="SAM" id="Phobius"/>
    </source>
</evidence>
<organism evidence="2 3">
    <name type="scientific">Candidatus Doudnabacteria bacterium RIFCSPHIGHO2_01_FULL_45_18</name>
    <dbReference type="NCBI Taxonomy" id="1817823"/>
    <lineage>
        <taxon>Bacteria</taxon>
        <taxon>Candidatus Doudnaibacteriota</taxon>
    </lineage>
</organism>
<sequence length="192" mass="21422">MHTDYQKINSFEVATVVVIAVGFLLVGAMLFASFTPRAQTQVAAAFRMLDVHQDFNATLDEVKFIASIPNKFNQEFYLAFTQVAVLPVETFTRPQQTVSDWYQALANYSDQVAGNYLAVVSVQPQISGEGKILGTMIDRLATIPKVWSPVAFDNCRQSEPVPEVTSKPNEFIYTPPDVRSVESGLRKILNIR</sequence>
<dbReference type="Proteomes" id="UP000176233">
    <property type="component" value="Unassembled WGS sequence"/>
</dbReference>
<evidence type="ECO:0000313" key="3">
    <source>
        <dbReference type="Proteomes" id="UP000176233"/>
    </source>
</evidence>
<reference evidence="2 3" key="1">
    <citation type="journal article" date="2016" name="Nat. Commun.">
        <title>Thousands of microbial genomes shed light on interconnected biogeochemical processes in an aquifer system.</title>
        <authorList>
            <person name="Anantharaman K."/>
            <person name="Brown C.T."/>
            <person name="Hug L.A."/>
            <person name="Sharon I."/>
            <person name="Castelle C.J."/>
            <person name="Probst A.J."/>
            <person name="Thomas B.C."/>
            <person name="Singh A."/>
            <person name="Wilkins M.J."/>
            <person name="Karaoz U."/>
            <person name="Brodie E.L."/>
            <person name="Williams K.H."/>
            <person name="Hubbard S.S."/>
            <person name="Banfield J.F."/>
        </authorList>
    </citation>
    <scope>NUCLEOTIDE SEQUENCE [LARGE SCALE GENOMIC DNA]</scope>
</reference>